<name>A0A4R7C8A7_9HYPH</name>
<dbReference type="RefSeq" id="WP_133769119.1">
    <property type="nucleotide sequence ID" value="NZ_SNZR01000011.1"/>
</dbReference>
<dbReference type="AlphaFoldDB" id="A0A4R7C8A7"/>
<comment type="caution">
    <text evidence="1">The sequence shown here is derived from an EMBL/GenBank/DDBJ whole genome shotgun (WGS) entry which is preliminary data.</text>
</comment>
<dbReference type="OrthoDB" id="7998779at2"/>
<evidence type="ECO:0008006" key="3">
    <source>
        <dbReference type="Google" id="ProtNLM"/>
    </source>
</evidence>
<gene>
    <name evidence="1" type="ORF">EV668_1481</name>
</gene>
<evidence type="ECO:0000313" key="2">
    <source>
        <dbReference type="Proteomes" id="UP000295122"/>
    </source>
</evidence>
<keyword evidence="2" id="KW-1185">Reference proteome</keyword>
<accession>A0A4R7C8A7</accession>
<reference evidence="1 2" key="1">
    <citation type="submission" date="2019-03" db="EMBL/GenBank/DDBJ databases">
        <title>Genomic Encyclopedia of Type Strains, Phase IV (KMG-IV): sequencing the most valuable type-strain genomes for metagenomic binning, comparative biology and taxonomic classification.</title>
        <authorList>
            <person name="Goeker M."/>
        </authorList>
    </citation>
    <scope>NUCLEOTIDE SEQUENCE [LARGE SCALE GENOMIC DNA]</scope>
    <source>
        <strain evidence="1 2">DSM 25903</strain>
    </source>
</reference>
<sequence>MQPGRLNTRVAISQRAIVDGMRQGDPAPAFSCWGRWAAGGARTLEEAGSRTDAVAGVLTVNDTPRNRTIALDDRVAFRGADLVVASAPIPDGTGFLAIQLSRQVGAT</sequence>
<evidence type="ECO:0000313" key="1">
    <source>
        <dbReference type="EMBL" id="TDR94202.1"/>
    </source>
</evidence>
<dbReference type="Proteomes" id="UP000295122">
    <property type="component" value="Unassembled WGS sequence"/>
</dbReference>
<proteinExistence type="predicted"/>
<protein>
    <recommendedName>
        <fullName evidence="3">Head-tail adaptor</fullName>
    </recommendedName>
</protein>
<organism evidence="1 2">
    <name type="scientific">Enterovirga rhinocerotis</name>
    <dbReference type="NCBI Taxonomy" id="1339210"/>
    <lineage>
        <taxon>Bacteria</taxon>
        <taxon>Pseudomonadati</taxon>
        <taxon>Pseudomonadota</taxon>
        <taxon>Alphaproteobacteria</taxon>
        <taxon>Hyphomicrobiales</taxon>
        <taxon>Methylobacteriaceae</taxon>
        <taxon>Enterovirga</taxon>
    </lineage>
</organism>
<dbReference type="EMBL" id="SNZR01000011">
    <property type="protein sequence ID" value="TDR94202.1"/>
    <property type="molecule type" value="Genomic_DNA"/>
</dbReference>